<evidence type="ECO:0000313" key="5">
    <source>
        <dbReference type="EMBL" id="SVA33847.1"/>
    </source>
</evidence>
<dbReference type="PROSITE" id="PS50296">
    <property type="entry name" value="SUI1"/>
    <property type="match status" value="1"/>
</dbReference>
<evidence type="ECO:0000256" key="2">
    <source>
        <dbReference type="ARBA" id="ARBA00022845"/>
    </source>
</evidence>
<dbReference type="InterPro" id="IPR005872">
    <property type="entry name" value="SUI1_arc_bac"/>
</dbReference>
<dbReference type="Gene3D" id="3.30.780.10">
    <property type="entry name" value="SUI1-like domain"/>
    <property type="match status" value="1"/>
</dbReference>
<reference evidence="5" key="1">
    <citation type="submission" date="2018-05" db="EMBL/GenBank/DDBJ databases">
        <authorList>
            <person name="Lanie J.A."/>
            <person name="Ng W.-L."/>
            <person name="Kazmierczak K.M."/>
            <person name="Andrzejewski T.M."/>
            <person name="Davidsen T.M."/>
            <person name="Wayne K.J."/>
            <person name="Tettelin H."/>
            <person name="Glass J.I."/>
            <person name="Rusch D."/>
            <person name="Podicherti R."/>
            <person name="Tsui H.-C.T."/>
            <person name="Winkler M.E."/>
        </authorList>
    </citation>
    <scope>NUCLEOTIDE SEQUENCE</scope>
</reference>
<dbReference type="SUPFAM" id="SSF55159">
    <property type="entry name" value="eIF1-like"/>
    <property type="match status" value="1"/>
</dbReference>
<name>A0A381V2G7_9ZZZZ</name>
<dbReference type="GO" id="GO:0003729">
    <property type="term" value="F:mRNA binding"/>
    <property type="evidence" value="ECO:0007669"/>
    <property type="project" value="TreeGrafter"/>
</dbReference>
<dbReference type="InterPro" id="IPR036877">
    <property type="entry name" value="SUI1_dom_sf"/>
</dbReference>
<dbReference type="Pfam" id="PF01253">
    <property type="entry name" value="SUI1"/>
    <property type="match status" value="1"/>
</dbReference>
<dbReference type="HAMAP" id="MF_00604">
    <property type="entry name" value="SUI1"/>
    <property type="match status" value="1"/>
</dbReference>
<dbReference type="CDD" id="cd11567">
    <property type="entry name" value="YciH_like"/>
    <property type="match status" value="1"/>
</dbReference>
<dbReference type="GO" id="GO:0006417">
    <property type="term" value="P:regulation of translation"/>
    <property type="evidence" value="ECO:0007669"/>
    <property type="project" value="UniProtKB-KW"/>
</dbReference>
<dbReference type="InterPro" id="IPR050318">
    <property type="entry name" value="DENR/SUI1_TIF"/>
</dbReference>
<feature type="domain" description="SUI1" evidence="4">
    <location>
        <begin position="31"/>
        <end position="96"/>
    </location>
</feature>
<evidence type="ECO:0000256" key="1">
    <source>
        <dbReference type="ARBA" id="ARBA00005422"/>
    </source>
</evidence>
<proteinExistence type="inferred from homology"/>
<dbReference type="AlphaFoldDB" id="A0A381V2G7"/>
<dbReference type="GO" id="GO:0001731">
    <property type="term" value="P:formation of translation preinitiation complex"/>
    <property type="evidence" value="ECO:0007669"/>
    <property type="project" value="TreeGrafter"/>
</dbReference>
<dbReference type="InterPro" id="IPR001950">
    <property type="entry name" value="SUI1"/>
</dbReference>
<evidence type="ECO:0000256" key="3">
    <source>
        <dbReference type="ARBA" id="ARBA00022917"/>
    </source>
</evidence>
<evidence type="ECO:0000259" key="4">
    <source>
        <dbReference type="PROSITE" id="PS50296"/>
    </source>
</evidence>
<sequence>MVRTMVEIDPLTGLPKELLAMEEIVREQQSIKISIDKRRYGKKVTIIEGVGKGVDINDLAKQLKTKCATGGTAKGGVIELQGVHTKKVKELLSDMGFPIEVE</sequence>
<dbReference type="GO" id="GO:0003743">
    <property type="term" value="F:translation initiation factor activity"/>
    <property type="evidence" value="ECO:0007669"/>
    <property type="project" value="InterPro"/>
</dbReference>
<protein>
    <recommendedName>
        <fullName evidence="4">SUI1 domain-containing protein</fullName>
    </recommendedName>
</protein>
<accession>A0A381V2G7</accession>
<keyword evidence="3" id="KW-0648">Protein biosynthesis</keyword>
<dbReference type="GO" id="GO:0002188">
    <property type="term" value="P:translation reinitiation"/>
    <property type="evidence" value="ECO:0007669"/>
    <property type="project" value="TreeGrafter"/>
</dbReference>
<dbReference type="InterPro" id="IPR022851">
    <property type="entry name" value="SUI1_arc"/>
</dbReference>
<gene>
    <name evidence="5" type="ORF">METZ01_LOCUS86701</name>
</gene>
<dbReference type="NCBIfam" id="NF002096">
    <property type="entry name" value="PRK00939.1"/>
    <property type="match status" value="1"/>
</dbReference>
<organism evidence="5">
    <name type="scientific">marine metagenome</name>
    <dbReference type="NCBI Taxonomy" id="408172"/>
    <lineage>
        <taxon>unclassified sequences</taxon>
        <taxon>metagenomes</taxon>
        <taxon>ecological metagenomes</taxon>
    </lineage>
</organism>
<dbReference type="PANTHER" id="PTHR12789">
    <property type="entry name" value="DENSITY-REGULATED PROTEIN HOMOLOG"/>
    <property type="match status" value="1"/>
</dbReference>
<dbReference type="PANTHER" id="PTHR12789:SF0">
    <property type="entry name" value="DENSITY-REGULATED PROTEIN"/>
    <property type="match status" value="1"/>
</dbReference>
<keyword evidence="2" id="KW-0810">Translation regulation</keyword>
<dbReference type="EMBL" id="UINC01007532">
    <property type="protein sequence ID" value="SVA33847.1"/>
    <property type="molecule type" value="Genomic_DNA"/>
</dbReference>
<comment type="similarity">
    <text evidence="1">Belongs to the SUI1 family.</text>
</comment>